<dbReference type="EMBL" id="CP007509">
    <property type="protein sequence ID" value="AHY43816.1"/>
    <property type="molecule type" value="Genomic_DNA"/>
</dbReference>
<reference evidence="1 2" key="1">
    <citation type="submission" date="2014-03" db="EMBL/GenBank/DDBJ databases">
        <title>Complete genome sequence of Pseudomonas stutzeri 19SMN4.</title>
        <authorList>
            <person name="Brunet-Galmes I."/>
            <person name="Nogales B."/>
            <person name="Busquets A."/>
            <person name="Pena A."/>
            <person name="Gomila M."/>
            <person name="Garcia-Valdes E."/>
            <person name="Lalucat J."/>
            <person name="Bennasar A."/>
            <person name="Bosch R."/>
        </authorList>
    </citation>
    <scope>NUCLEOTIDE SEQUENCE [LARGE SCALE GENOMIC DNA]</scope>
    <source>
        <strain evidence="1 2">19SMN4</strain>
    </source>
</reference>
<name>A0A023WV00_STUST</name>
<sequence length="200" mass="22172">MAMSGDDYRQQLTALLPPGPAWQPEANAFPEALLAGFAAGLASAHRRADDLVNEADPLTVHELVPDWERVMNLPDPCLGPSPALEDRKRAIRQRFAELGGQTPERYEQIAVSQGYANARVIERRAPRFGRARFGRSNFGTWAAQHMWTLYTGARLTGGRRFGGSYWGERFGANPAQALECLIRRAAPAHTIETILYEEAP</sequence>
<protein>
    <submittedName>
        <fullName evidence="1">Phage tail protein</fullName>
    </submittedName>
</protein>
<proteinExistence type="predicted"/>
<dbReference type="PATRIC" id="fig|316.97.peg.3107"/>
<organism evidence="1 2">
    <name type="scientific">Stutzerimonas stutzeri</name>
    <name type="common">Pseudomonas stutzeri</name>
    <dbReference type="NCBI Taxonomy" id="316"/>
    <lineage>
        <taxon>Bacteria</taxon>
        <taxon>Pseudomonadati</taxon>
        <taxon>Pseudomonadota</taxon>
        <taxon>Gammaproteobacteria</taxon>
        <taxon>Pseudomonadales</taxon>
        <taxon>Pseudomonadaceae</taxon>
        <taxon>Stutzerimonas</taxon>
    </lineage>
</organism>
<evidence type="ECO:0000313" key="1">
    <source>
        <dbReference type="EMBL" id="AHY43816.1"/>
    </source>
</evidence>
<accession>A0A023WV00</accession>
<dbReference type="Pfam" id="PF10076">
    <property type="entry name" value="Phage_Mu_Gp48"/>
    <property type="match status" value="1"/>
</dbReference>
<dbReference type="Proteomes" id="UP000025238">
    <property type="component" value="Chromosome"/>
</dbReference>
<dbReference type="InterPro" id="IPR018755">
    <property type="entry name" value="Phage_Mu_Gp48"/>
</dbReference>
<evidence type="ECO:0000313" key="2">
    <source>
        <dbReference type="Proteomes" id="UP000025238"/>
    </source>
</evidence>
<dbReference type="AlphaFoldDB" id="A0A023WV00"/>
<gene>
    <name evidence="1" type="ORF">UIB01_15540</name>
</gene>
<dbReference type="KEGG" id="pstu:UIB01_15540"/>